<feature type="region of interest" description="Disordered" evidence="1">
    <location>
        <begin position="74"/>
        <end position="102"/>
    </location>
</feature>
<accession>A0A8J3VE26</accession>
<reference evidence="2" key="1">
    <citation type="submission" date="2021-01" db="EMBL/GenBank/DDBJ databases">
        <title>Whole genome shotgun sequence of Rhizocola hellebori NBRC 109834.</title>
        <authorList>
            <person name="Komaki H."/>
            <person name="Tamura T."/>
        </authorList>
    </citation>
    <scope>NUCLEOTIDE SEQUENCE</scope>
    <source>
        <strain evidence="2">NBRC 109834</strain>
    </source>
</reference>
<evidence type="ECO:0000313" key="2">
    <source>
        <dbReference type="EMBL" id="GIH02951.1"/>
    </source>
</evidence>
<proteinExistence type="predicted"/>
<comment type="caution">
    <text evidence="2">The sequence shown here is derived from an EMBL/GenBank/DDBJ whole genome shotgun (WGS) entry which is preliminary data.</text>
</comment>
<dbReference type="AlphaFoldDB" id="A0A8J3VE26"/>
<dbReference type="EMBL" id="BONY01000005">
    <property type="protein sequence ID" value="GIH02951.1"/>
    <property type="molecule type" value="Genomic_DNA"/>
</dbReference>
<gene>
    <name evidence="2" type="ORF">Rhe02_10180</name>
</gene>
<evidence type="ECO:0000256" key="1">
    <source>
        <dbReference type="SAM" id="MobiDB-lite"/>
    </source>
</evidence>
<dbReference type="Proteomes" id="UP000612899">
    <property type="component" value="Unassembled WGS sequence"/>
</dbReference>
<organism evidence="2 3">
    <name type="scientific">Rhizocola hellebori</name>
    <dbReference type="NCBI Taxonomy" id="1392758"/>
    <lineage>
        <taxon>Bacteria</taxon>
        <taxon>Bacillati</taxon>
        <taxon>Actinomycetota</taxon>
        <taxon>Actinomycetes</taxon>
        <taxon>Micromonosporales</taxon>
        <taxon>Micromonosporaceae</taxon>
        <taxon>Rhizocola</taxon>
    </lineage>
</organism>
<sequence>MQLPSNHSLSDTANLTEMSHEAMIARWREGLVTPMSATMTTFAKTDGSWWAVNELAWSRISRAEQNEQLDFHHERFGRVEQAKGPAKKNGRSPWDNLPRMGG</sequence>
<name>A0A8J3VE26_9ACTN</name>
<keyword evidence="3" id="KW-1185">Reference proteome</keyword>
<evidence type="ECO:0000313" key="3">
    <source>
        <dbReference type="Proteomes" id="UP000612899"/>
    </source>
</evidence>
<protein>
    <submittedName>
        <fullName evidence="2">Uncharacterized protein</fullName>
    </submittedName>
</protein>